<dbReference type="EMBL" id="NFZS01000006">
    <property type="protein sequence ID" value="RAO74557.1"/>
    <property type="molecule type" value="Genomic_DNA"/>
</dbReference>
<reference evidence="1 2" key="1">
    <citation type="journal article" date="2018" name="Genet. Mol. Biol.">
        <title>The genome sequence of Dyella jiangningensis FCAV SCS01 from a lignocellulose-decomposing microbial consortium metagenome reveals potential for biotechnological applications.</title>
        <authorList>
            <person name="Desiderato J.G."/>
            <person name="Alvarenga D.O."/>
            <person name="Constancio M.T.L."/>
            <person name="Alves L.M.C."/>
            <person name="Varani A.M."/>
        </authorList>
    </citation>
    <scope>NUCLEOTIDE SEQUENCE [LARGE SCALE GENOMIC DNA]</scope>
    <source>
        <strain evidence="1 2">FCAV SCS01</strain>
    </source>
</reference>
<evidence type="ECO:0000313" key="1">
    <source>
        <dbReference type="EMBL" id="RAO74557.1"/>
    </source>
</evidence>
<dbReference type="InterPro" id="IPR006597">
    <property type="entry name" value="Sel1-like"/>
</dbReference>
<evidence type="ECO:0000313" key="2">
    <source>
        <dbReference type="Proteomes" id="UP000248926"/>
    </source>
</evidence>
<accession>A0A328NVX6</accession>
<dbReference type="SMART" id="SM00671">
    <property type="entry name" value="SEL1"/>
    <property type="match status" value="1"/>
</dbReference>
<comment type="caution">
    <text evidence="1">The sequence shown here is derived from an EMBL/GenBank/DDBJ whole genome shotgun (WGS) entry which is preliminary data.</text>
</comment>
<evidence type="ECO:0008006" key="3">
    <source>
        <dbReference type="Google" id="ProtNLM"/>
    </source>
</evidence>
<dbReference type="Proteomes" id="UP000248926">
    <property type="component" value="Unassembled WGS sequence"/>
</dbReference>
<protein>
    <recommendedName>
        <fullName evidence="3">Sel1 repeat family protein</fullName>
    </recommendedName>
</protein>
<keyword evidence="2" id="KW-1185">Reference proteome</keyword>
<dbReference type="InterPro" id="IPR011990">
    <property type="entry name" value="TPR-like_helical_dom_sf"/>
</dbReference>
<dbReference type="Gene3D" id="1.25.40.10">
    <property type="entry name" value="Tetratricopeptide repeat domain"/>
    <property type="match status" value="1"/>
</dbReference>
<organism evidence="1 2">
    <name type="scientific">Dyella jiangningensis</name>
    <dbReference type="NCBI Taxonomy" id="1379159"/>
    <lineage>
        <taxon>Bacteria</taxon>
        <taxon>Pseudomonadati</taxon>
        <taxon>Pseudomonadota</taxon>
        <taxon>Gammaproteobacteria</taxon>
        <taxon>Lysobacterales</taxon>
        <taxon>Rhodanobacteraceae</taxon>
        <taxon>Dyella</taxon>
    </lineage>
</organism>
<dbReference type="SUPFAM" id="SSF81901">
    <property type="entry name" value="HCP-like"/>
    <property type="match status" value="1"/>
</dbReference>
<gene>
    <name evidence="1" type="ORF">CA260_19405</name>
</gene>
<proteinExistence type="predicted"/>
<name>A0A328NVX6_9GAMM</name>
<dbReference type="AlphaFoldDB" id="A0A328NVX6"/>
<sequence>MLGWWLGASAAVFAQEAAPDAAALLDRAATDPRALKELQRFDEMMANPMIVNQHPDLRYRDLAMAAYKHGDKARALRMFMRAGAFADKPSQAAVANMYWEGVGTPVDRPRAYAWMDLASSRGYNRFIAQREYYWSQLSEAERAQALRVGQEILVEYDDKVALHRLEMELEYVRRNVTGSRVGSIGWGTIQGAGVTSAYNANAPSWMTLDQFYRSSVWNIDSYTRMKDLQWKVQVESKPTVEVGNLQNVAPPGSPPGK</sequence>